<dbReference type="UniPathway" id="UPA00078">
    <property type="reaction ID" value="UER00161"/>
</dbReference>
<comment type="caution">
    <text evidence="3">The sequence shown here is derived from an EMBL/GenBank/DDBJ whole genome shotgun (WGS) entry which is preliminary data.</text>
</comment>
<keyword evidence="2" id="KW-0460">Magnesium</keyword>
<dbReference type="CDD" id="cd03109">
    <property type="entry name" value="DTBS"/>
    <property type="match status" value="1"/>
</dbReference>
<dbReference type="GO" id="GO:0005829">
    <property type="term" value="C:cytosol"/>
    <property type="evidence" value="ECO:0007669"/>
    <property type="project" value="TreeGrafter"/>
</dbReference>
<dbReference type="EMBL" id="LANI01000004">
    <property type="protein sequence ID" value="KKJ77413.1"/>
    <property type="molecule type" value="Genomic_DNA"/>
</dbReference>
<evidence type="ECO:0000256" key="1">
    <source>
        <dbReference type="ARBA" id="ARBA00022756"/>
    </source>
</evidence>
<comment type="pathway">
    <text evidence="2">Cofactor biosynthesis; biotin biosynthesis; biotin from 7,8-diaminononanoate: step 1/2.</text>
</comment>
<dbReference type="Proteomes" id="UP000034491">
    <property type="component" value="Unassembled WGS sequence"/>
</dbReference>
<feature type="binding site" evidence="2">
    <location>
        <begin position="12"/>
        <end position="17"/>
    </location>
    <ligand>
        <name>ATP</name>
        <dbReference type="ChEBI" id="CHEBI:30616"/>
    </ligand>
</feature>
<dbReference type="HAMAP" id="MF_00336">
    <property type="entry name" value="BioD"/>
    <property type="match status" value="1"/>
</dbReference>
<dbReference type="NCBIfam" id="TIGR00347">
    <property type="entry name" value="bioD"/>
    <property type="match status" value="1"/>
</dbReference>
<accession>A0A0M2RCW6</accession>
<evidence type="ECO:0000256" key="2">
    <source>
        <dbReference type="HAMAP-Rule" id="MF_00336"/>
    </source>
</evidence>
<dbReference type="PATRIC" id="fig|1549748.8.peg.3316"/>
<keyword evidence="2" id="KW-0479">Metal-binding</keyword>
<gene>
    <name evidence="2" type="primary">bioD</name>
    <name evidence="3" type="ORF">WH95_06805</name>
</gene>
<dbReference type="STRING" id="1549748.WH95_06805"/>
<reference evidence="3 4" key="1">
    <citation type="submission" date="2015-03" db="EMBL/GenBank/DDBJ databases">
        <title>Genome sequence of Kiloniella sp. P1-1, isolated from the gut microflora of Pacific white shrimp, Penaeus vannamei.</title>
        <authorList>
            <person name="Shao Z."/>
            <person name="Wang L."/>
            <person name="Li X."/>
        </authorList>
    </citation>
    <scope>NUCLEOTIDE SEQUENCE [LARGE SCALE GENOMIC DNA]</scope>
    <source>
        <strain evidence="3 4">P1-1</strain>
    </source>
</reference>
<proteinExistence type="inferred from homology"/>
<dbReference type="GO" id="GO:0004141">
    <property type="term" value="F:dethiobiotin synthase activity"/>
    <property type="evidence" value="ECO:0007669"/>
    <property type="project" value="UniProtKB-UniRule"/>
</dbReference>
<dbReference type="InterPro" id="IPR004472">
    <property type="entry name" value="DTB_synth_BioD"/>
</dbReference>
<dbReference type="RefSeq" id="WP_046504843.1">
    <property type="nucleotide sequence ID" value="NZ_LANI01000004.1"/>
</dbReference>
<protein>
    <recommendedName>
        <fullName evidence="2">ATP-dependent dethiobiotin synthetase BioD</fullName>
        <ecNumber evidence="2">6.3.3.3</ecNumber>
    </recommendedName>
    <alternativeName>
        <fullName evidence="2">DTB synthetase</fullName>
        <shortName evidence="2">DTBS</shortName>
    </alternativeName>
    <alternativeName>
        <fullName evidence="2">Dethiobiotin synthase</fullName>
    </alternativeName>
</protein>
<dbReference type="AlphaFoldDB" id="A0A0M2RCW6"/>
<feature type="binding site" evidence="2">
    <location>
        <position position="16"/>
    </location>
    <ligand>
        <name>Mg(2+)</name>
        <dbReference type="ChEBI" id="CHEBI:18420"/>
    </ligand>
</feature>
<evidence type="ECO:0000313" key="4">
    <source>
        <dbReference type="Proteomes" id="UP000034491"/>
    </source>
</evidence>
<comment type="function">
    <text evidence="2">Catalyzes a mechanistically unusual reaction, the ATP-dependent insertion of CO2 between the N7 and N8 nitrogen atoms of 7,8-diaminopelargonic acid (DAPA, also called 7,8-diammoniononanoate) to form a ureido ring.</text>
</comment>
<comment type="catalytic activity">
    <reaction evidence="2">
        <text>(7R,8S)-7,8-diammoniononanoate + CO2 + ATP = (4R,5S)-dethiobiotin + ADP + phosphate + 3 H(+)</text>
        <dbReference type="Rhea" id="RHEA:15805"/>
        <dbReference type="ChEBI" id="CHEBI:15378"/>
        <dbReference type="ChEBI" id="CHEBI:16526"/>
        <dbReference type="ChEBI" id="CHEBI:30616"/>
        <dbReference type="ChEBI" id="CHEBI:43474"/>
        <dbReference type="ChEBI" id="CHEBI:149469"/>
        <dbReference type="ChEBI" id="CHEBI:149473"/>
        <dbReference type="ChEBI" id="CHEBI:456216"/>
        <dbReference type="EC" id="6.3.3.3"/>
    </reaction>
</comment>
<sequence>MNGLFVTGTDTEVGKTFVSAALVKSLSASYWKPVQTGPDQDHDTPEIQRLTGITDQNIYPCSYSFPDPLSPHEAARRVGQTINLDNINLPLISIDEFLIVEGAGGALVPLNDQFMMTDLMVKVNLPVVIVARSGLGTINHTLLTIEALKGRGLTLAGVIMNGPENKGNREAIEEYGKVPVVAELPRCEHVTAETIAELMPRLQRFSESLGRK</sequence>
<dbReference type="GO" id="GO:0000287">
    <property type="term" value="F:magnesium ion binding"/>
    <property type="evidence" value="ECO:0007669"/>
    <property type="project" value="UniProtKB-UniRule"/>
</dbReference>
<comment type="caution">
    <text evidence="2">Lacks conserved residue(s) required for the propagation of feature annotation.</text>
</comment>
<keyword evidence="1 2" id="KW-0093">Biotin biosynthesis</keyword>
<feature type="binding site" evidence="2">
    <location>
        <begin position="101"/>
        <end position="104"/>
    </location>
    <ligand>
        <name>ATP</name>
        <dbReference type="ChEBI" id="CHEBI:30616"/>
    </ligand>
</feature>
<comment type="subunit">
    <text evidence="2">Homodimer.</text>
</comment>
<feature type="binding site" evidence="2">
    <location>
        <position position="43"/>
    </location>
    <ligand>
        <name>ATP</name>
        <dbReference type="ChEBI" id="CHEBI:30616"/>
    </ligand>
</feature>
<name>A0A0M2RCW6_9PROT</name>
<feature type="binding site" evidence="2">
    <location>
        <position position="101"/>
    </location>
    <ligand>
        <name>Mg(2+)</name>
        <dbReference type="ChEBI" id="CHEBI:18420"/>
    </ligand>
</feature>
<dbReference type="GO" id="GO:0009102">
    <property type="term" value="P:biotin biosynthetic process"/>
    <property type="evidence" value="ECO:0007669"/>
    <property type="project" value="UniProtKB-UniRule"/>
</dbReference>
<organism evidence="3 4">
    <name type="scientific">Kiloniella litopenaei</name>
    <dbReference type="NCBI Taxonomy" id="1549748"/>
    <lineage>
        <taxon>Bacteria</taxon>
        <taxon>Pseudomonadati</taxon>
        <taxon>Pseudomonadota</taxon>
        <taxon>Alphaproteobacteria</taxon>
        <taxon>Rhodospirillales</taxon>
        <taxon>Kiloniellaceae</taxon>
        <taxon>Kiloniella</taxon>
    </lineage>
</organism>
<keyword evidence="2" id="KW-0067">ATP-binding</keyword>
<dbReference type="PANTHER" id="PTHR43210:SF5">
    <property type="entry name" value="DETHIOBIOTIN SYNTHETASE"/>
    <property type="match status" value="1"/>
</dbReference>
<comment type="cofactor">
    <cofactor evidence="2">
        <name>Mg(2+)</name>
        <dbReference type="ChEBI" id="CHEBI:18420"/>
    </cofactor>
</comment>
<dbReference type="PANTHER" id="PTHR43210">
    <property type="entry name" value="DETHIOBIOTIN SYNTHETASE"/>
    <property type="match status" value="1"/>
</dbReference>
<dbReference type="InterPro" id="IPR027417">
    <property type="entry name" value="P-loop_NTPase"/>
</dbReference>
<dbReference type="EC" id="6.3.3.3" evidence="2"/>
<dbReference type="OrthoDB" id="9802097at2"/>
<dbReference type="PIRSF" id="PIRSF006755">
    <property type="entry name" value="DTB_synth"/>
    <property type="match status" value="1"/>
</dbReference>
<dbReference type="Gene3D" id="3.40.50.300">
    <property type="entry name" value="P-loop containing nucleotide triphosphate hydrolases"/>
    <property type="match status" value="1"/>
</dbReference>
<keyword evidence="2" id="KW-0436">Ligase</keyword>
<feature type="binding site" evidence="2">
    <location>
        <position position="43"/>
    </location>
    <ligand>
        <name>Mg(2+)</name>
        <dbReference type="ChEBI" id="CHEBI:18420"/>
    </ligand>
</feature>
<keyword evidence="2" id="KW-0547">Nucleotide-binding</keyword>
<comment type="subcellular location">
    <subcellularLocation>
        <location evidence="2">Cytoplasm</location>
    </subcellularLocation>
</comment>
<keyword evidence="2" id="KW-0963">Cytoplasm</keyword>
<keyword evidence="4" id="KW-1185">Reference proteome</keyword>
<comment type="similarity">
    <text evidence="2">Belongs to the dethiobiotin synthetase family.</text>
</comment>
<feature type="binding site" evidence="2">
    <location>
        <position position="36"/>
    </location>
    <ligand>
        <name>substrate</name>
    </ligand>
</feature>
<feature type="active site" evidence="2">
    <location>
        <position position="32"/>
    </location>
</feature>
<dbReference type="Pfam" id="PF13500">
    <property type="entry name" value="AAA_26"/>
    <property type="match status" value="1"/>
</dbReference>
<dbReference type="SUPFAM" id="SSF52540">
    <property type="entry name" value="P-loop containing nucleoside triphosphate hydrolases"/>
    <property type="match status" value="1"/>
</dbReference>
<dbReference type="GO" id="GO:0005524">
    <property type="term" value="F:ATP binding"/>
    <property type="evidence" value="ECO:0007669"/>
    <property type="project" value="UniProtKB-UniRule"/>
</dbReference>
<evidence type="ECO:0000313" key="3">
    <source>
        <dbReference type="EMBL" id="KKJ77413.1"/>
    </source>
</evidence>